<gene>
    <name evidence="3" type="ORF">BG015_009716</name>
</gene>
<evidence type="ECO:0000256" key="1">
    <source>
        <dbReference type="SAM" id="MobiDB-lite"/>
    </source>
</evidence>
<dbReference type="InterPro" id="IPR001623">
    <property type="entry name" value="DnaJ_domain"/>
</dbReference>
<dbReference type="PANTHER" id="PTHR44924:SF1">
    <property type="entry name" value="DNAJ SUBFAMILY A MEMBER 2"/>
    <property type="match status" value="1"/>
</dbReference>
<dbReference type="SUPFAM" id="SSF46565">
    <property type="entry name" value="Chaperone J-domain"/>
    <property type="match status" value="1"/>
</dbReference>
<dbReference type="Pfam" id="PF14308">
    <property type="entry name" value="DnaJ-X"/>
    <property type="match status" value="1"/>
</dbReference>
<dbReference type="Proteomes" id="UP000748756">
    <property type="component" value="Unassembled WGS sequence"/>
</dbReference>
<feature type="region of interest" description="Disordered" evidence="1">
    <location>
        <begin position="214"/>
        <end position="243"/>
    </location>
</feature>
<dbReference type="PANTHER" id="PTHR44924">
    <property type="entry name" value="DNAJ SUBFAMILY A MEMBER 2"/>
    <property type="match status" value="1"/>
</dbReference>
<evidence type="ECO:0000259" key="2">
    <source>
        <dbReference type="PROSITE" id="PS50076"/>
    </source>
</evidence>
<dbReference type="OrthoDB" id="552049at2759"/>
<proteinExistence type="predicted"/>
<evidence type="ECO:0000313" key="3">
    <source>
        <dbReference type="EMBL" id="KAF9148547.1"/>
    </source>
</evidence>
<dbReference type="PRINTS" id="PR00625">
    <property type="entry name" value="JDOMAIN"/>
</dbReference>
<feature type="compositionally biased region" description="Basic and acidic residues" evidence="1">
    <location>
        <begin position="227"/>
        <end position="243"/>
    </location>
</feature>
<dbReference type="PROSITE" id="PS00636">
    <property type="entry name" value="DNAJ_1"/>
    <property type="match status" value="1"/>
</dbReference>
<name>A0A9P5RYJ6_9FUNG</name>
<dbReference type="Gene3D" id="1.10.287.110">
    <property type="entry name" value="DnaJ domain"/>
    <property type="match status" value="1"/>
</dbReference>
<comment type="caution">
    <text evidence="3">The sequence shown here is derived from an EMBL/GenBank/DDBJ whole genome shotgun (WGS) entry which is preliminary data.</text>
</comment>
<feature type="region of interest" description="Disordered" evidence="1">
    <location>
        <begin position="57"/>
        <end position="102"/>
    </location>
</feature>
<dbReference type="SMART" id="SM00271">
    <property type="entry name" value="DnaJ"/>
    <property type="match status" value="1"/>
</dbReference>
<dbReference type="InterPro" id="IPR018253">
    <property type="entry name" value="DnaJ_domain_CS"/>
</dbReference>
<dbReference type="Pfam" id="PF00226">
    <property type="entry name" value="DnaJ"/>
    <property type="match status" value="1"/>
</dbReference>
<dbReference type="AlphaFoldDB" id="A0A9P5RYJ6"/>
<organism evidence="3 4">
    <name type="scientific">Linnemannia schmuckeri</name>
    <dbReference type="NCBI Taxonomy" id="64567"/>
    <lineage>
        <taxon>Eukaryota</taxon>
        <taxon>Fungi</taxon>
        <taxon>Fungi incertae sedis</taxon>
        <taxon>Mucoromycota</taxon>
        <taxon>Mortierellomycotina</taxon>
        <taxon>Mortierellomycetes</taxon>
        <taxon>Mortierellales</taxon>
        <taxon>Mortierellaceae</taxon>
        <taxon>Linnemannia</taxon>
    </lineage>
</organism>
<accession>A0A9P5RYJ6</accession>
<sequence length="448" mass="49414">MGPTIIQSRKPEYLTAECISCNTPVEFLMPKTTGEVIYIECYQCKQVLSIDIQYPHKGATASSTSSSSSTNNSSSKPNSSNTKKDAPASKPRKTGTGTDANPLETELYDILGVPPTATASDIKKSYRTLALQNHPDKNPDPEAHTRFQKISEAYQILSDPKLRSNYNMYGQNKDVSPEGGFVNPESFFKQQFGGDRFVDIIGELSIGRDMQDALNENGDEEDANLTPEEKAKREASVNEVKDKARDEARAARVEKLVKNLTHKLSIYTDGPCDYNAAKAYQEMIRLEAEDLKVESYGVELLHAIGFTYTLKAKQYLGKNEMLGLGSWFHGVREKGHILSETVSTLRAAMDLQQSFTQLQEAEKVEMDEAAKKVLEEAAASKGLRALWKGSKLEVEGVLREVCDKCLSDPSVPKATLLKRASALKIIGAVFEGVKPDNVDTQPADKKSQ</sequence>
<feature type="domain" description="J" evidence="2">
    <location>
        <begin position="106"/>
        <end position="170"/>
    </location>
</feature>
<evidence type="ECO:0000313" key="4">
    <source>
        <dbReference type="Proteomes" id="UP000748756"/>
    </source>
</evidence>
<dbReference type="CDD" id="cd06257">
    <property type="entry name" value="DnaJ"/>
    <property type="match status" value="1"/>
</dbReference>
<reference evidence="3" key="1">
    <citation type="journal article" date="2020" name="Fungal Divers.">
        <title>Resolving the Mortierellaceae phylogeny through synthesis of multi-gene phylogenetics and phylogenomics.</title>
        <authorList>
            <person name="Vandepol N."/>
            <person name="Liber J."/>
            <person name="Desiro A."/>
            <person name="Na H."/>
            <person name="Kennedy M."/>
            <person name="Barry K."/>
            <person name="Grigoriev I.V."/>
            <person name="Miller A.N."/>
            <person name="O'Donnell K."/>
            <person name="Stajich J.E."/>
            <person name="Bonito G."/>
        </authorList>
    </citation>
    <scope>NUCLEOTIDE SEQUENCE</scope>
    <source>
        <strain evidence="3">NRRL 6426</strain>
    </source>
</reference>
<dbReference type="InterPro" id="IPR026894">
    <property type="entry name" value="DnaJ_X"/>
</dbReference>
<dbReference type="EMBL" id="JAAAUQ010000643">
    <property type="protein sequence ID" value="KAF9148547.1"/>
    <property type="molecule type" value="Genomic_DNA"/>
</dbReference>
<feature type="compositionally biased region" description="Low complexity" evidence="1">
    <location>
        <begin position="62"/>
        <end position="81"/>
    </location>
</feature>
<protein>
    <recommendedName>
        <fullName evidence="2">J domain-containing protein</fullName>
    </recommendedName>
</protein>
<dbReference type="PROSITE" id="PS50076">
    <property type="entry name" value="DNAJ_2"/>
    <property type="match status" value="1"/>
</dbReference>
<dbReference type="InterPro" id="IPR036869">
    <property type="entry name" value="J_dom_sf"/>
</dbReference>
<keyword evidence="4" id="KW-1185">Reference proteome</keyword>